<feature type="transmembrane region" description="Helical" evidence="1">
    <location>
        <begin position="296"/>
        <end position="321"/>
    </location>
</feature>
<feature type="transmembrane region" description="Helical" evidence="1">
    <location>
        <begin position="21"/>
        <end position="39"/>
    </location>
</feature>
<evidence type="ECO:0000256" key="1">
    <source>
        <dbReference type="SAM" id="Phobius"/>
    </source>
</evidence>
<dbReference type="RefSeq" id="WP_343792337.1">
    <property type="nucleotide sequence ID" value="NZ_BAAAGA010000003.1"/>
</dbReference>
<protein>
    <submittedName>
        <fullName evidence="2">DUF4153 domain-containing protein</fullName>
    </submittedName>
</protein>
<gene>
    <name evidence="2" type="ORF">GCM10009422_15110</name>
</gene>
<keyword evidence="3" id="KW-1185">Reference proteome</keyword>
<reference evidence="3" key="1">
    <citation type="journal article" date="2019" name="Int. J. Syst. Evol. Microbiol.">
        <title>The Global Catalogue of Microorganisms (GCM) 10K type strain sequencing project: providing services to taxonomists for standard genome sequencing and annotation.</title>
        <authorList>
            <consortium name="The Broad Institute Genomics Platform"/>
            <consortium name="The Broad Institute Genome Sequencing Center for Infectious Disease"/>
            <person name="Wu L."/>
            <person name="Ma J."/>
        </authorList>
    </citation>
    <scope>NUCLEOTIDE SEQUENCE [LARGE SCALE GENOMIC DNA]</scope>
    <source>
        <strain evidence="3">JCM 12928</strain>
    </source>
</reference>
<dbReference type="EMBL" id="BAAAGA010000003">
    <property type="protein sequence ID" value="GAA0620452.1"/>
    <property type="molecule type" value="Genomic_DNA"/>
</dbReference>
<proteinExistence type="predicted"/>
<dbReference type="Proteomes" id="UP001501352">
    <property type="component" value="Unassembled WGS sequence"/>
</dbReference>
<dbReference type="Pfam" id="PF13687">
    <property type="entry name" value="DUF4153"/>
    <property type="match status" value="1"/>
</dbReference>
<feature type="transmembrane region" description="Helical" evidence="1">
    <location>
        <begin position="55"/>
        <end position="75"/>
    </location>
</feature>
<sequence>MTDTENAGRNSLGPGHPRARIWTRAAIGLLQGVALWQLQQTSEAPVSWPATRPELFVPVLLMLVLVPIILIASLGRMRLPTLAGWALAASAILALLGWHEVASQRAEQLLNPPYINSPMPLFAIAALFIGHHLVLAGDMNRRWIAPFADYFDTAWKSAVQLALSVGFTGAFWILLFLGSALFRVIGLTFLEDLLRKVWFSVPITTLAFAVAVHLTDVSDGIIRGVRTVALMLLSWLLLLMTVLAAGFVAALPFTGLNGLWDTGHGTSLVLVAVAALIVLINTAYQDGRAENRPPLVLQIATRVAAVLLAPLCIIVFWGLALRIGQHGLTPDRVIAFACALVGAVHAAGYAWAALRTLRRKEEWMRPLEPTNIAGAILAVILILALFSPVAAPARLSVADQVARLERGAVSPDRFDYRFLRFHAGRAGQTALAHLSRSTDPVIAREAGAAAAQTNRWDDEPAPVVIRPVYEIVPTGSRLPDGFEGSEAAGGARPEVCRKSGDCVASAVDVNDDGVMDVLVATGSAVQLWASEGSKWRIVGSWGVPACIAGIPAENSRVDTREALRAGRVSFAPTRWPDLMYGARRASFLPHPGCEPRVASDSAAD</sequence>
<evidence type="ECO:0000313" key="2">
    <source>
        <dbReference type="EMBL" id="GAA0620452.1"/>
    </source>
</evidence>
<accession>A0ABP3S374</accession>
<feature type="transmembrane region" description="Helical" evidence="1">
    <location>
        <begin position="158"/>
        <end position="185"/>
    </location>
</feature>
<feature type="transmembrane region" description="Helical" evidence="1">
    <location>
        <begin position="372"/>
        <end position="391"/>
    </location>
</feature>
<evidence type="ECO:0000313" key="3">
    <source>
        <dbReference type="Proteomes" id="UP001501352"/>
    </source>
</evidence>
<feature type="transmembrane region" description="Helical" evidence="1">
    <location>
        <begin position="227"/>
        <end position="253"/>
    </location>
</feature>
<keyword evidence="1" id="KW-0812">Transmembrane</keyword>
<feature type="transmembrane region" description="Helical" evidence="1">
    <location>
        <begin position="197"/>
        <end position="215"/>
    </location>
</feature>
<name>A0ABP3S374_9CAUL</name>
<organism evidence="2 3">
    <name type="scientific">Brevundimonas kwangchunensis</name>
    <dbReference type="NCBI Taxonomy" id="322163"/>
    <lineage>
        <taxon>Bacteria</taxon>
        <taxon>Pseudomonadati</taxon>
        <taxon>Pseudomonadota</taxon>
        <taxon>Alphaproteobacteria</taxon>
        <taxon>Caulobacterales</taxon>
        <taxon>Caulobacteraceae</taxon>
        <taxon>Brevundimonas</taxon>
    </lineage>
</organism>
<keyword evidence="1" id="KW-1133">Transmembrane helix</keyword>
<comment type="caution">
    <text evidence="2">The sequence shown here is derived from an EMBL/GenBank/DDBJ whole genome shotgun (WGS) entry which is preliminary data.</text>
</comment>
<feature type="transmembrane region" description="Helical" evidence="1">
    <location>
        <begin position="119"/>
        <end position="137"/>
    </location>
</feature>
<keyword evidence="1" id="KW-0472">Membrane</keyword>
<dbReference type="InterPro" id="IPR025291">
    <property type="entry name" value="DUF4153"/>
</dbReference>
<feature type="transmembrane region" description="Helical" evidence="1">
    <location>
        <begin position="333"/>
        <end position="352"/>
    </location>
</feature>
<feature type="transmembrane region" description="Helical" evidence="1">
    <location>
        <begin position="82"/>
        <end position="99"/>
    </location>
</feature>
<feature type="transmembrane region" description="Helical" evidence="1">
    <location>
        <begin position="265"/>
        <end position="284"/>
    </location>
</feature>